<dbReference type="Proteomes" id="UP000430670">
    <property type="component" value="Unassembled WGS sequence"/>
</dbReference>
<protein>
    <submittedName>
        <fullName evidence="1">Uncharacterized protein</fullName>
    </submittedName>
</protein>
<evidence type="ECO:0000313" key="2">
    <source>
        <dbReference type="Proteomes" id="UP000430670"/>
    </source>
</evidence>
<sequence length="107" mass="12327">MMEMIMIQVRVWIRKLSACALMIVLLVGIYATTVSSSPKEAIKKYVFLKGHFFQAMNLTIESTEINDDYYGHQFIVRGYRESKSEIIFFYLKQNVDGWYVVSAGTGP</sequence>
<gene>
    <name evidence="1" type="ORF">GJ688_13910</name>
</gene>
<proteinExistence type="predicted"/>
<keyword evidence="2" id="KW-1185">Reference proteome</keyword>
<name>A0A6I3SP90_HELMO</name>
<dbReference type="RefSeq" id="WP_155477156.1">
    <property type="nucleotide sequence ID" value="NZ_WNKU01000018.1"/>
</dbReference>
<dbReference type="OrthoDB" id="1799435at2"/>
<reference evidence="1 2" key="1">
    <citation type="submission" date="2019-11" db="EMBL/GenBank/DDBJ databases">
        <title>Whole-genome sequence of a the green, strictly anaerobic photosynthetic bacterium Heliobacillus mobilis DSM 6151.</title>
        <authorList>
            <person name="Kyndt J.A."/>
            <person name="Meyer T.E."/>
        </authorList>
    </citation>
    <scope>NUCLEOTIDE SEQUENCE [LARGE SCALE GENOMIC DNA]</scope>
    <source>
        <strain evidence="1 2">DSM 6151</strain>
    </source>
</reference>
<comment type="caution">
    <text evidence="1">The sequence shown here is derived from an EMBL/GenBank/DDBJ whole genome shotgun (WGS) entry which is preliminary data.</text>
</comment>
<accession>A0A6I3SP90</accession>
<evidence type="ECO:0000313" key="1">
    <source>
        <dbReference type="EMBL" id="MTV50067.1"/>
    </source>
</evidence>
<dbReference type="AlphaFoldDB" id="A0A6I3SP90"/>
<organism evidence="1 2">
    <name type="scientific">Heliobacterium mobile</name>
    <name type="common">Heliobacillus mobilis</name>
    <dbReference type="NCBI Taxonomy" id="28064"/>
    <lineage>
        <taxon>Bacteria</taxon>
        <taxon>Bacillati</taxon>
        <taxon>Bacillota</taxon>
        <taxon>Clostridia</taxon>
        <taxon>Eubacteriales</taxon>
        <taxon>Heliobacteriaceae</taxon>
        <taxon>Heliobacterium</taxon>
    </lineage>
</organism>
<dbReference type="EMBL" id="WNKU01000018">
    <property type="protein sequence ID" value="MTV50067.1"/>
    <property type="molecule type" value="Genomic_DNA"/>
</dbReference>